<dbReference type="RefSeq" id="WP_090942572.1">
    <property type="nucleotide sequence ID" value="NZ_FOTS01000054.1"/>
</dbReference>
<feature type="transmembrane region" description="Helical" evidence="8">
    <location>
        <begin position="58"/>
        <end position="76"/>
    </location>
</feature>
<feature type="transmembrane region" description="Helical" evidence="8">
    <location>
        <begin position="222"/>
        <end position="242"/>
    </location>
</feature>
<dbReference type="OrthoDB" id="9787129at2"/>
<feature type="transmembrane region" description="Helical" evidence="8">
    <location>
        <begin position="175"/>
        <end position="194"/>
    </location>
</feature>
<comment type="subcellular location">
    <subcellularLocation>
        <location evidence="1">Cell membrane</location>
        <topology evidence="1">Multi-pass membrane protein</topology>
    </subcellularLocation>
</comment>
<dbReference type="PIRSF" id="PIRSF002746">
    <property type="entry name" value="Gluconate_transporter"/>
    <property type="match status" value="1"/>
</dbReference>
<evidence type="ECO:0000256" key="2">
    <source>
        <dbReference type="ARBA" id="ARBA00022448"/>
    </source>
</evidence>
<comment type="similarity">
    <text evidence="7">Belongs to the GntP permease family.</text>
</comment>
<proteinExistence type="inferred from homology"/>
<dbReference type="Pfam" id="PF02447">
    <property type="entry name" value="GntP_permease"/>
    <property type="match status" value="1"/>
</dbReference>
<accession>A0A1I4NXU7</accession>
<dbReference type="EMBL" id="FOTS01000054">
    <property type="protein sequence ID" value="SFM20352.1"/>
    <property type="molecule type" value="Genomic_DNA"/>
</dbReference>
<evidence type="ECO:0000256" key="6">
    <source>
        <dbReference type="ARBA" id="ARBA00023136"/>
    </source>
</evidence>
<keyword evidence="10" id="KW-1185">Reference proteome</keyword>
<evidence type="ECO:0000256" key="7">
    <source>
        <dbReference type="ARBA" id="ARBA00049663"/>
    </source>
</evidence>
<keyword evidence="3" id="KW-1003">Cell membrane</keyword>
<dbReference type="Proteomes" id="UP000199520">
    <property type="component" value="Unassembled WGS sequence"/>
</dbReference>
<keyword evidence="6 8" id="KW-0472">Membrane</keyword>
<dbReference type="GO" id="GO:0015128">
    <property type="term" value="F:gluconate transmembrane transporter activity"/>
    <property type="evidence" value="ECO:0007669"/>
    <property type="project" value="InterPro"/>
</dbReference>
<dbReference type="PANTHER" id="PTHR30354">
    <property type="entry name" value="GNT FAMILY GLUCONATE TRANSPORTER"/>
    <property type="match status" value="1"/>
</dbReference>
<keyword evidence="2" id="KW-0813">Transport</keyword>
<evidence type="ECO:0000256" key="3">
    <source>
        <dbReference type="ARBA" id="ARBA00022475"/>
    </source>
</evidence>
<protein>
    <submittedName>
        <fullName evidence="9">Gnt-I system high-affinity gluconate transporter</fullName>
    </submittedName>
</protein>
<sequence>MPLVILALGIVLLFLLIIGVKLNSFLSLILVSLGVGLAEGLPLLKVVDSIESGVGGTLGHLALVISLGSMLGKLMVDSGGAQRIAMHLIDRFGRKYVKWAVCLTGFIVGIALFYEVGFVLLIPLVFTIALSAEVPLLEVGIPMAAALSVTHCFLPPHPGPTAIAVIFNADLGLTLVYGFLIAIPTIIVAGPFFYETMKDLNPAVPQGLHSHQSFREEDMPSFGSSLFTTLIPVFLMAAASLTKLTLPKESYITQFFAFVGNADMALLLAVLVAFYTFGIKRGKTMADMMESVQQSAMTIAMILLVVGGGGAFKQVLIDSGVGKYIASLMAGSQLSPLVLAWMIAAVLRLAVGSATVAALTTGGMVLPLIAATGVSPELMVLATGAGSVMAGPPNDPGFWMFKEFFNLSVKETIRSWCVMETAISFMGLAGVLLIHYVIS</sequence>
<gene>
    <name evidence="9" type="ORF">SAMN04490355_105428</name>
</gene>
<evidence type="ECO:0000313" key="10">
    <source>
        <dbReference type="Proteomes" id="UP000199520"/>
    </source>
</evidence>
<feature type="transmembrane region" description="Helical" evidence="8">
    <location>
        <begin position="416"/>
        <end position="438"/>
    </location>
</feature>
<dbReference type="NCBIfam" id="TIGR00791">
    <property type="entry name" value="gntP"/>
    <property type="match status" value="1"/>
</dbReference>
<evidence type="ECO:0000256" key="8">
    <source>
        <dbReference type="SAM" id="Phobius"/>
    </source>
</evidence>
<organism evidence="9 10">
    <name type="scientific">Pelosinus propionicus DSM 13327</name>
    <dbReference type="NCBI Taxonomy" id="1123291"/>
    <lineage>
        <taxon>Bacteria</taxon>
        <taxon>Bacillati</taxon>
        <taxon>Bacillota</taxon>
        <taxon>Negativicutes</taxon>
        <taxon>Selenomonadales</taxon>
        <taxon>Sporomusaceae</taxon>
        <taxon>Pelosinus</taxon>
    </lineage>
</organism>
<keyword evidence="5 8" id="KW-1133">Transmembrane helix</keyword>
<feature type="transmembrane region" description="Helical" evidence="8">
    <location>
        <begin position="295"/>
        <end position="312"/>
    </location>
</feature>
<evidence type="ECO:0000256" key="5">
    <source>
        <dbReference type="ARBA" id="ARBA00022989"/>
    </source>
</evidence>
<dbReference type="STRING" id="1123291.SAMN04490355_105428"/>
<dbReference type="InterPro" id="IPR003474">
    <property type="entry name" value="Glcn_transporter"/>
</dbReference>
<name>A0A1I4NXU7_9FIRM</name>
<reference evidence="10" key="1">
    <citation type="submission" date="2016-10" db="EMBL/GenBank/DDBJ databases">
        <authorList>
            <person name="Varghese N."/>
            <person name="Submissions S."/>
        </authorList>
    </citation>
    <scope>NUCLEOTIDE SEQUENCE [LARGE SCALE GENOMIC DNA]</scope>
    <source>
        <strain evidence="10">DSM 13327</strain>
    </source>
</reference>
<feature type="transmembrane region" description="Helical" evidence="8">
    <location>
        <begin position="254"/>
        <end position="275"/>
    </location>
</feature>
<keyword evidence="4 8" id="KW-0812">Transmembrane</keyword>
<evidence type="ECO:0000256" key="4">
    <source>
        <dbReference type="ARBA" id="ARBA00022692"/>
    </source>
</evidence>
<dbReference type="AlphaFoldDB" id="A0A1I4NXU7"/>
<feature type="transmembrane region" description="Helical" evidence="8">
    <location>
        <begin position="97"/>
        <end position="130"/>
    </location>
</feature>
<dbReference type="PANTHER" id="PTHR30354:SF22">
    <property type="entry name" value="HIGH-AFFINITY GLUCONATE TRANSPORTER"/>
    <property type="match status" value="1"/>
</dbReference>
<dbReference type="GO" id="GO:0005886">
    <property type="term" value="C:plasma membrane"/>
    <property type="evidence" value="ECO:0007669"/>
    <property type="project" value="UniProtKB-SubCell"/>
</dbReference>
<evidence type="ECO:0000256" key="1">
    <source>
        <dbReference type="ARBA" id="ARBA00004651"/>
    </source>
</evidence>
<evidence type="ECO:0000313" key="9">
    <source>
        <dbReference type="EMBL" id="SFM20352.1"/>
    </source>
</evidence>